<dbReference type="InterPro" id="IPR001451">
    <property type="entry name" value="Hexapep"/>
</dbReference>
<dbReference type="InterPro" id="IPR050484">
    <property type="entry name" value="Transf_Hexapept/Carb_Anhydrase"/>
</dbReference>
<dbReference type="CDD" id="cd04645">
    <property type="entry name" value="LbH_gamma_CA_like"/>
    <property type="match status" value="1"/>
</dbReference>
<reference evidence="1 2" key="1">
    <citation type="journal article" date="2019" name="Int. J. Syst. Evol. Microbiol.">
        <title>The Global Catalogue of Microorganisms (GCM) 10K type strain sequencing project: providing services to taxonomists for standard genome sequencing and annotation.</title>
        <authorList>
            <consortium name="The Broad Institute Genomics Platform"/>
            <consortium name="The Broad Institute Genome Sequencing Center for Infectious Disease"/>
            <person name="Wu L."/>
            <person name="Ma J."/>
        </authorList>
    </citation>
    <scope>NUCLEOTIDE SEQUENCE [LARGE SCALE GENOMIC DNA]</scope>
    <source>
        <strain evidence="1 2">JCM 3146</strain>
    </source>
</reference>
<gene>
    <name evidence="1" type="ORF">GCM10010151_34060</name>
</gene>
<keyword evidence="2" id="KW-1185">Reference proteome</keyword>
<sequence>MAIYALGGLTPDIHPDAFVHPDATVIGAVTIGPRASIWPAAVLRGDYGRIEVGAATSIQDGTVLHTTEEWPTLIGDRCVVGHNAHLEGCTVGDDCLIGSGSIVLNRAVVEPGAAVGAAALVPEDARIPAGHIAVGVPARARPAPDGLGKWIAEAVTLYENNAARYRTDLRRIG</sequence>
<evidence type="ECO:0000313" key="1">
    <source>
        <dbReference type="EMBL" id="GAA0341701.1"/>
    </source>
</evidence>
<dbReference type="InterPro" id="IPR047324">
    <property type="entry name" value="LbH_gamma_CA-like"/>
</dbReference>
<dbReference type="EMBL" id="BAAABM010000029">
    <property type="protein sequence ID" value="GAA0341701.1"/>
    <property type="molecule type" value="Genomic_DNA"/>
</dbReference>
<name>A0ABN0WM92_9ACTN</name>
<organism evidence="1 2">
    <name type="scientific">Actinoallomurus spadix</name>
    <dbReference type="NCBI Taxonomy" id="79912"/>
    <lineage>
        <taxon>Bacteria</taxon>
        <taxon>Bacillati</taxon>
        <taxon>Actinomycetota</taxon>
        <taxon>Actinomycetes</taxon>
        <taxon>Streptosporangiales</taxon>
        <taxon>Thermomonosporaceae</taxon>
        <taxon>Actinoallomurus</taxon>
    </lineage>
</organism>
<dbReference type="Gene3D" id="2.160.10.10">
    <property type="entry name" value="Hexapeptide repeat proteins"/>
    <property type="match status" value="1"/>
</dbReference>
<protein>
    <submittedName>
        <fullName evidence="1">Gamma carbonic anhydrase family protein</fullName>
    </submittedName>
</protein>
<proteinExistence type="predicted"/>
<comment type="caution">
    <text evidence="1">The sequence shown here is derived from an EMBL/GenBank/DDBJ whole genome shotgun (WGS) entry which is preliminary data.</text>
</comment>
<dbReference type="RefSeq" id="WP_252798634.1">
    <property type="nucleotide sequence ID" value="NZ_BAAABM010000029.1"/>
</dbReference>
<dbReference type="Proteomes" id="UP001501822">
    <property type="component" value="Unassembled WGS sequence"/>
</dbReference>
<dbReference type="InterPro" id="IPR011004">
    <property type="entry name" value="Trimer_LpxA-like_sf"/>
</dbReference>
<dbReference type="PANTHER" id="PTHR13061">
    <property type="entry name" value="DYNACTIN SUBUNIT P25"/>
    <property type="match status" value="1"/>
</dbReference>
<evidence type="ECO:0000313" key="2">
    <source>
        <dbReference type="Proteomes" id="UP001501822"/>
    </source>
</evidence>
<accession>A0ABN0WM92</accession>
<dbReference type="PANTHER" id="PTHR13061:SF29">
    <property type="entry name" value="GAMMA CARBONIC ANHYDRASE-LIKE 1, MITOCHONDRIAL-RELATED"/>
    <property type="match status" value="1"/>
</dbReference>
<dbReference type="SUPFAM" id="SSF51161">
    <property type="entry name" value="Trimeric LpxA-like enzymes"/>
    <property type="match status" value="1"/>
</dbReference>
<dbReference type="Pfam" id="PF00132">
    <property type="entry name" value="Hexapep"/>
    <property type="match status" value="1"/>
</dbReference>